<evidence type="ECO:0000313" key="2">
    <source>
        <dbReference type="Proteomes" id="UP000289738"/>
    </source>
</evidence>
<protein>
    <submittedName>
        <fullName evidence="1">Uncharacterized protein</fullName>
    </submittedName>
</protein>
<dbReference type="EMBL" id="SDMP01000005">
    <property type="protein sequence ID" value="RYR58424.1"/>
    <property type="molecule type" value="Genomic_DNA"/>
</dbReference>
<reference evidence="1 2" key="1">
    <citation type="submission" date="2019-01" db="EMBL/GenBank/DDBJ databases">
        <title>Sequencing of cultivated peanut Arachis hypogaea provides insights into genome evolution and oil improvement.</title>
        <authorList>
            <person name="Chen X."/>
        </authorList>
    </citation>
    <scope>NUCLEOTIDE SEQUENCE [LARGE SCALE GENOMIC DNA]</scope>
    <source>
        <strain evidence="2">cv. Fuhuasheng</strain>
        <tissue evidence="1">Leaves</tissue>
    </source>
</reference>
<gene>
    <name evidence="1" type="ORF">Ahy_A05g024195</name>
</gene>
<evidence type="ECO:0000313" key="1">
    <source>
        <dbReference type="EMBL" id="RYR58424.1"/>
    </source>
</evidence>
<accession>A0A445D607</accession>
<dbReference type="Proteomes" id="UP000289738">
    <property type="component" value="Chromosome A05"/>
</dbReference>
<comment type="caution">
    <text evidence="1">The sequence shown here is derived from an EMBL/GenBank/DDBJ whole genome shotgun (WGS) entry which is preliminary data.</text>
</comment>
<name>A0A445D607_ARAHY</name>
<sequence length="42" mass="4845">MWPTTGRSPSFHDLAVLCVIKKLLNIIFTIFFLPQEVTNSHE</sequence>
<organism evidence="1 2">
    <name type="scientific">Arachis hypogaea</name>
    <name type="common">Peanut</name>
    <dbReference type="NCBI Taxonomy" id="3818"/>
    <lineage>
        <taxon>Eukaryota</taxon>
        <taxon>Viridiplantae</taxon>
        <taxon>Streptophyta</taxon>
        <taxon>Embryophyta</taxon>
        <taxon>Tracheophyta</taxon>
        <taxon>Spermatophyta</taxon>
        <taxon>Magnoliopsida</taxon>
        <taxon>eudicotyledons</taxon>
        <taxon>Gunneridae</taxon>
        <taxon>Pentapetalae</taxon>
        <taxon>rosids</taxon>
        <taxon>fabids</taxon>
        <taxon>Fabales</taxon>
        <taxon>Fabaceae</taxon>
        <taxon>Papilionoideae</taxon>
        <taxon>50 kb inversion clade</taxon>
        <taxon>dalbergioids sensu lato</taxon>
        <taxon>Dalbergieae</taxon>
        <taxon>Pterocarpus clade</taxon>
        <taxon>Arachis</taxon>
    </lineage>
</organism>
<keyword evidence="2" id="KW-1185">Reference proteome</keyword>
<dbReference type="AlphaFoldDB" id="A0A445D607"/>
<proteinExistence type="predicted"/>